<dbReference type="PANTHER" id="PTHR21049">
    <property type="entry name" value="RIBOPHORIN I"/>
    <property type="match status" value="1"/>
</dbReference>
<keyword evidence="9 10" id="KW-0472">Membrane</keyword>
<comment type="subunit">
    <text evidence="10">Component of the oligosaccharyltransferase (OST) complex.</text>
</comment>
<gene>
    <name evidence="11" type="ORF">ENUP19_0121G0177</name>
</gene>
<evidence type="ECO:0000256" key="9">
    <source>
        <dbReference type="ARBA" id="ARBA00023136"/>
    </source>
</evidence>
<evidence type="ECO:0000256" key="2">
    <source>
        <dbReference type="ARBA" id="ARBA00004115"/>
    </source>
</evidence>
<comment type="subcellular location">
    <subcellularLocation>
        <location evidence="2 10">Endoplasmic reticulum membrane</location>
        <topology evidence="2 10">Single-pass type I membrane protein</topology>
    </subcellularLocation>
</comment>
<feature type="chain" id="PRO_5044964494" description="Dolichyl-diphosphooligosaccharide--protein glycosyltransferase subunit 1" evidence="10">
    <location>
        <begin position="18"/>
        <end position="451"/>
    </location>
</feature>
<comment type="similarity">
    <text evidence="4 10">Belongs to the OST1 family.</text>
</comment>
<dbReference type="EMBL" id="BAAFRS010000121">
    <property type="protein sequence ID" value="GAB1222816.1"/>
    <property type="molecule type" value="Genomic_DNA"/>
</dbReference>
<keyword evidence="5 10" id="KW-0812">Transmembrane</keyword>
<evidence type="ECO:0000256" key="7">
    <source>
        <dbReference type="ARBA" id="ARBA00022824"/>
    </source>
</evidence>
<evidence type="ECO:0000256" key="4">
    <source>
        <dbReference type="ARBA" id="ARBA00008905"/>
    </source>
</evidence>
<evidence type="ECO:0000313" key="12">
    <source>
        <dbReference type="Proteomes" id="UP001628156"/>
    </source>
</evidence>
<comment type="caution">
    <text evidence="11">The sequence shown here is derived from an EMBL/GenBank/DDBJ whole genome shotgun (WGS) entry which is preliminary data.</text>
</comment>
<keyword evidence="7 10" id="KW-0256">Endoplasmic reticulum</keyword>
<comment type="function">
    <text evidence="1 10">Subunit of the oligosaccharyl transferase (OST) complex that catalyzes the initial transfer of a defined glycan (Glc(3)Man(9)GlcNAc(2) in eukaryotes) from the lipid carrier dolichol-pyrophosphate to an asparagine residue within an Asn-X-Ser/Thr consensus motif in nascent polypeptide chains, the first step in protein N-glycosylation. N-glycosylation occurs cotranslationally and the complex associates with the Sec61 complex at the channel-forming translocon complex that mediates protein translocation across the endoplasmic reticulum (ER). All subunits are required for a maximal enzyme activity.</text>
</comment>
<keyword evidence="6 10" id="KW-0732">Signal</keyword>
<reference evidence="11 12" key="1">
    <citation type="journal article" date="2019" name="PLoS Negl. Trop. Dis.">
        <title>Whole genome sequencing of Entamoeba nuttalli reveals mammalian host-related molecular signatures and a novel octapeptide-repeat surface protein.</title>
        <authorList>
            <person name="Tanaka M."/>
            <person name="Makiuchi T."/>
            <person name="Komiyama T."/>
            <person name="Shiina T."/>
            <person name="Osaki K."/>
            <person name="Tachibana H."/>
        </authorList>
    </citation>
    <scope>NUCLEOTIDE SEQUENCE [LARGE SCALE GENOMIC DNA]</scope>
    <source>
        <strain evidence="11 12">P19-061405</strain>
    </source>
</reference>
<evidence type="ECO:0000256" key="6">
    <source>
        <dbReference type="ARBA" id="ARBA00022729"/>
    </source>
</evidence>
<dbReference type="PANTHER" id="PTHR21049:SF0">
    <property type="entry name" value="DOLICHYL-DIPHOSPHOOLIGOSACCHARIDE--PROTEIN GLYCOSYLTRANSFERASE SUBUNIT 1"/>
    <property type="match status" value="1"/>
</dbReference>
<proteinExistence type="inferred from homology"/>
<feature type="transmembrane region" description="Helical" evidence="10">
    <location>
        <begin position="407"/>
        <end position="430"/>
    </location>
</feature>
<comment type="pathway">
    <text evidence="3 10">Protein modification; protein glycosylation.</text>
</comment>
<accession>A0ABQ0DJ06</accession>
<name>A0ABQ0DJ06_9EUKA</name>
<keyword evidence="8 10" id="KW-1133">Transmembrane helix</keyword>
<dbReference type="Proteomes" id="UP001628156">
    <property type="component" value="Unassembled WGS sequence"/>
</dbReference>
<evidence type="ECO:0000256" key="8">
    <source>
        <dbReference type="ARBA" id="ARBA00022989"/>
    </source>
</evidence>
<evidence type="ECO:0000256" key="5">
    <source>
        <dbReference type="ARBA" id="ARBA00022692"/>
    </source>
</evidence>
<evidence type="ECO:0000256" key="1">
    <source>
        <dbReference type="ARBA" id="ARBA00002791"/>
    </source>
</evidence>
<evidence type="ECO:0000256" key="3">
    <source>
        <dbReference type="ARBA" id="ARBA00004922"/>
    </source>
</evidence>
<evidence type="ECO:0000313" key="11">
    <source>
        <dbReference type="EMBL" id="GAB1222816.1"/>
    </source>
</evidence>
<evidence type="ECO:0000256" key="10">
    <source>
        <dbReference type="RuleBase" id="RU361143"/>
    </source>
</evidence>
<keyword evidence="12" id="KW-1185">Reference proteome</keyword>
<organism evidence="11 12">
    <name type="scientific">Entamoeba nuttalli</name>
    <dbReference type="NCBI Taxonomy" id="412467"/>
    <lineage>
        <taxon>Eukaryota</taxon>
        <taxon>Amoebozoa</taxon>
        <taxon>Evosea</taxon>
        <taxon>Archamoebae</taxon>
        <taxon>Mastigamoebida</taxon>
        <taxon>Entamoebidae</taxon>
        <taxon>Entamoeba</taxon>
    </lineage>
</organism>
<feature type="signal peptide" evidence="10">
    <location>
        <begin position="1"/>
        <end position="17"/>
    </location>
</feature>
<dbReference type="InterPro" id="IPR007676">
    <property type="entry name" value="Ribophorin_I"/>
</dbReference>
<sequence>MLCFFLLFVCWGSVVRPSKIVKNSIVMKYFILTGQPHVELIADFEMKEPISSFSFFFSNEFSSHLGPFSCIFDNDKEKTVAYVLEQLLEEGNKKEFEVLLHDSDKGKIVCNFDIVGELHGIGVKSSINDPDLMQFRGIIMPQLYNQAKEVNTYIYLLKRDIVDIRCVVSPKIDLTQVHFHLISPSSKTEIPFQIQYFTNTTTIETEQIIEHDYIKFTSDPHLVSLRKEIDFINISNLGTSLHEFNLNEVQASHNTVYDFFLHLPLSISSFHFYDSSGNISTSSYFCSSYTCTYNLIGRYPLLGNWKESFSISYEQLIPFNSTFVFPISLALESISVRNYEVHIHFPNGMKIKNVKCDVYNLCDHFKFTVPFLKYWTFDNTIFHYKNLDITSFHQMIWFEYSLIKESYGYWIVACFFLISFFLLIFFIMLIKLLERNEWRDWIYDKLINRKK</sequence>
<protein>
    <recommendedName>
        <fullName evidence="10">Dolichyl-diphosphooligosaccharide--protein glycosyltransferase subunit 1</fullName>
    </recommendedName>
</protein>
<dbReference type="Pfam" id="PF04597">
    <property type="entry name" value="Ribophorin_I"/>
    <property type="match status" value="1"/>
</dbReference>